<evidence type="ECO:0000256" key="2">
    <source>
        <dbReference type="ARBA" id="ARBA00022737"/>
    </source>
</evidence>
<gene>
    <name evidence="4" type="ORF">PPENT_87.1.T1080016</name>
</gene>
<dbReference type="EMBL" id="CAJJDO010000108">
    <property type="protein sequence ID" value="CAD8194891.1"/>
    <property type="molecule type" value="Genomic_DNA"/>
</dbReference>
<name>A0A8S1X1S0_9CILI</name>
<dbReference type="InterPro" id="IPR011936">
    <property type="entry name" value="Myxo_disulph_rpt"/>
</dbReference>
<comment type="caution">
    <text evidence="4">The sequence shown here is derived from an EMBL/GenBank/DDBJ whole genome shotgun (WGS) entry which is preliminary data.</text>
</comment>
<proteinExistence type="predicted"/>
<evidence type="ECO:0000256" key="3">
    <source>
        <dbReference type="ARBA" id="ARBA00023157"/>
    </source>
</evidence>
<dbReference type="OrthoDB" id="293816at2759"/>
<dbReference type="PANTHER" id="PTHR38934">
    <property type="entry name" value="HYPHALLY REGULATED CELL WALL PROTEIN 1"/>
    <property type="match status" value="1"/>
</dbReference>
<dbReference type="Pfam" id="PF13948">
    <property type="entry name" value="DUF4215"/>
    <property type="match status" value="5"/>
</dbReference>
<evidence type="ECO:0000256" key="1">
    <source>
        <dbReference type="ARBA" id="ARBA00022729"/>
    </source>
</evidence>
<reference evidence="4" key="1">
    <citation type="submission" date="2021-01" db="EMBL/GenBank/DDBJ databases">
        <authorList>
            <consortium name="Genoscope - CEA"/>
            <person name="William W."/>
        </authorList>
    </citation>
    <scope>NUCLEOTIDE SEQUENCE</scope>
</reference>
<dbReference type="PANTHER" id="PTHR38934:SF6">
    <property type="entry name" value="CHROMOSOME UNDETERMINED SCAFFOLD_176, WHOLE GENOME SHOTGUN SEQUENCE"/>
    <property type="match status" value="1"/>
</dbReference>
<evidence type="ECO:0000313" key="4">
    <source>
        <dbReference type="EMBL" id="CAD8194891.1"/>
    </source>
</evidence>
<dbReference type="Proteomes" id="UP000689195">
    <property type="component" value="Unassembled WGS sequence"/>
</dbReference>
<sequence length="478" mass="53273">MPQFDMTGDYPTIGITDFQLFLTAPEKYIDIHQLGLPIEGCLLDISEFIEGCAFCVRGACLHCQEGWQYAEQVQRCSPICGDFKLVENEQCDDGNEIPYDGCFQCQFSCDQNCINCQMGICYECQFGYYINLLDKSCFSICGDGIVASNESCDEGNMIFQSRCQNCQIQCQKECLSCISGQCYSCKGLGWEIDLVSRECKSNCGDNIIVGNEQCDHGNELDQDGCFQCQSICELGCTKCLDRVCLECQIKDGIVVGNEKCDDGNLIPFDGCFECQFDCQSECTDCQSGLCQACELLGWQLINHRCHSICGDGFIVDGQEECDDGNDQANDGCYQCKFQCSDGCVECQQDKCLKCDNLYLLDTQTSKCILIHINDDEQDIDLSCLQCNQLANFRCGENQLLIDYKCVNQCGNGLFNNQYEACDDGNFYGGDGCSSFCNIEDSYQCDIEQGSQSLCTYIQAPEFYLNILSGKTNSTQTVE</sequence>
<evidence type="ECO:0000313" key="5">
    <source>
        <dbReference type="Proteomes" id="UP000689195"/>
    </source>
</evidence>
<keyword evidence="2" id="KW-0677">Repeat</keyword>
<dbReference type="AlphaFoldDB" id="A0A8S1X1S0"/>
<protein>
    <submittedName>
        <fullName evidence="4">Uncharacterized protein</fullName>
    </submittedName>
</protein>
<keyword evidence="1" id="KW-0732">Signal</keyword>
<dbReference type="NCBIfam" id="TIGR02232">
    <property type="entry name" value="myxo_disulf_rpt"/>
    <property type="match status" value="3"/>
</dbReference>
<accession>A0A8S1X1S0</accession>
<keyword evidence="5" id="KW-1185">Reference proteome</keyword>
<keyword evidence="3" id="KW-1015">Disulfide bond</keyword>
<organism evidence="4 5">
    <name type="scientific">Paramecium pentaurelia</name>
    <dbReference type="NCBI Taxonomy" id="43138"/>
    <lineage>
        <taxon>Eukaryota</taxon>
        <taxon>Sar</taxon>
        <taxon>Alveolata</taxon>
        <taxon>Ciliophora</taxon>
        <taxon>Intramacronucleata</taxon>
        <taxon>Oligohymenophorea</taxon>
        <taxon>Peniculida</taxon>
        <taxon>Parameciidae</taxon>
        <taxon>Paramecium</taxon>
    </lineage>
</organism>